<evidence type="ECO:0000256" key="2">
    <source>
        <dbReference type="ARBA" id="ARBA00005988"/>
    </source>
</evidence>
<evidence type="ECO:0000256" key="3">
    <source>
        <dbReference type="ARBA" id="ARBA00022645"/>
    </source>
</evidence>
<keyword evidence="8" id="KW-0862">Zinc</keyword>
<dbReference type="AlphaFoldDB" id="A0A4S2LEE1"/>
<dbReference type="EMBL" id="SJOL01007780">
    <property type="protein sequence ID" value="TGZ61885.1"/>
    <property type="molecule type" value="Genomic_DNA"/>
</dbReference>
<keyword evidence="12" id="KW-0175">Coiled coil</keyword>
<gene>
    <name evidence="15" type="ORF">CRM22_007731</name>
</gene>
<dbReference type="InterPro" id="IPR057246">
    <property type="entry name" value="CARBOXYPEPT_ZN_1"/>
</dbReference>
<evidence type="ECO:0000256" key="8">
    <source>
        <dbReference type="ARBA" id="ARBA00022833"/>
    </source>
</evidence>
<evidence type="ECO:0000256" key="4">
    <source>
        <dbReference type="ARBA" id="ARBA00022670"/>
    </source>
</evidence>
<dbReference type="GO" id="GO:0005615">
    <property type="term" value="C:extracellular space"/>
    <property type="evidence" value="ECO:0007669"/>
    <property type="project" value="TreeGrafter"/>
</dbReference>
<keyword evidence="6 13" id="KW-0732">Signal</keyword>
<evidence type="ECO:0000256" key="7">
    <source>
        <dbReference type="ARBA" id="ARBA00022801"/>
    </source>
</evidence>
<reference evidence="15 16" key="1">
    <citation type="journal article" date="2019" name="BMC Genomics">
        <title>New insights from Opisthorchis felineus genome: update on genomics of the epidemiologically important liver flukes.</title>
        <authorList>
            <person name="Ershov N.I."/>
            <person name="Mordvinov V.A."/>
            <person name="Prokhortchouk E.B."/>
            <person name="Pakharukova M.Y."/>
            <person name="Gunbin K.V."/>
            <person name="Ustyantsev K."/>
            <person name="Genaev M.A."/>
            <person name="Blinov A.G."/>
            <person name="Mazur A."/>
            <person name="Boulygina E."/>
            <person name="Tsygankova S."/>
            <person name="Khrameeva E."/>
            <person name="Chekanov N."/>
            <person name="Fan G."/>
            <person name="Xiao A."/>
            <person name="Zhang H."/>
            <person name="Xu X."/>
            <person name="Yang H."/>
            <person name="Solovyev V."/>
            <person name="Lee S.M."/>
            <person name="Liu X."/>
            <person name="Afonnikov D.A."/>
            <person name="Skryabin K.G."/>
        </authorList>
    </citation>
    <scope>NUCLEOTIDE SEQUENCE [LARGE SCALE GENOMIC DNA]</scope>
    <source>
        <strain evidence="15">AK-0245</strain>
        <tissue evidence="15">Whole organism</tissue>
    </source>
</reference>
<dbReference type="Gene3D" id="3.40.630.10">
    <property type="entry name" value="Zn peptidases"/>
    <property type="match status" value="1"/>
</dbReference>
<dbReference type="InterPro" id="IPR036990">
    <property type="entry name" value="M14A-like_propep"/>
</dbReference>
<proteinExistence type="inferred from homology"/>
<name>A0A4S2LEE1_OPIFE</name>
<dbReference type="Proteomes" id="UP000308267">
    <property type="component" value="Unassembled WGS sequence"/>
</dbReference>
<comment type="caution">
    <text evidence="15">The sequence shown here is derived from an EMBL/GenBank/DDBJ whole genome shotgun (WGS) entry which is preliminary data.</text>
</comment>
<evidence type="ECO:0000256" key="5">
    <source>
        <dbReference type="ARBA" id="ARBA00022723"/>
    </source>
</evidence>
<dbReference type="PANTHER" id="PTHR11705:SF91">
    <property type="entry name" value="FI01817P-RELATED"/>
    <property type="match status" value="1"/>
</dbReference>
<keyword evidence="10" id="KW-1015">Disulfide bond</keyword>
<dbReference type="Gene3D" id="3.30.70.340">
    <property type="entry name" value="Metallocarboxypeptidase-like"/>
    <property type="match status" value="1"/>
</dbReference>
<dbReference type="InterPro" id="IPR000834">
    <property type="entry name" value="Peptidase_M14"/>
</dbReference>
<keyword evidence="7" id="KW-0378">Hydrolase</keyword>
<feature type="active site" description="Proton donor/acceptor" evidence="11">
    <location>
        <position position="417"/>
    </location>
</feature>
<dbReference type="Pfam" id="PF00246">
    <property type="entry name" value="Peptidase_M14"/>
    <property type="match status" value="1"/>
</dbReference>
<feature type="chain" id="PRO_5020589099" description="Peptidase M14 domain-containing protein" evidence="13">
    <location>
        <begin position="25"/>
        <end position="451"/>
    </location>
</feature>
<dbReference type="STRING" id="147828.A0A4S2LEE1"/>
<dbReference type="PROSITE" id="PS00132">
    <property type="entry name" value="CARBOXYPEPT_ZN_1"/>
    <property type="match status" value="1"/>
</dbReference>
<evidence type="ECO:0000256" key="1">
    <source>
        <dbReference type="ARBA" id="ARBA00001947"/>
    </source>
</evidence>
<dbReference type="InterPro" id="IPR003146">
    <property type="entry name" value="M14A_act_pep"/>
</dbReference>
<evidence type="ECO:0000256" key="13">
    <source>
        <dbReference type="SAM" id="SignalP"/>
    </source>
</evidence>
<dbReference type="GO" id="GO:0004181">
    <property type="term" value="F:metallocarboxypeptidase activity"/>
    <property type="evidence" value="ECO:0007669"/>
    <property type="project" value="InterPro"/>
</dbReference>
<evidence type="ECO:0000256" key="12">
    <source>
        <dbReference type="SAM" id="Coils"/>
    </source>
</evidence>
<dbReference type="SUPFAM" id="SSF53187">
    <property type="entry name" value="Zn-dependent exopeptidases"/>
    <property type="match status" value="1"/>
</dbReference>
<keyword evidence="3" id="KW-0121">Carboxypeptidase</keyword>
<dbReference type="CDD" id="cd03860">
    <property type="entry name" value="M14_CP_A-B_like"/>
    <property type="match status" value="1"/>
</dbReference>
<feature type="signal peptide" evidence="13">
    <location>
        <begin position="1"/>
        <end position="24"/>
    </location>
</feature>
<feature type="coiled-coil region" evidence="12">
    <location>
        <begin position="121"/>
        <end position="148"/>
    </location>
</feature>
<evidence type="ECO:0000313" key="16">
    <source>
        <dbReference type="Proteomes" id="UP000308267"/>
    </source>
</evidence>
<dbReference type="SUPFAM" id="SSF54897">
    <property type="entry name" value="Protease propeptides/inhibitors"/>
    <property type="match status" value="1"/>
</dbReference>
<organism evidence="15 16">
    <name type="scientific">Opisthorchis felineus</name>
    <dbReference type="NCBI Taxonomy" id="147828"/>
    <lineage>
        <taxon>Eukaryota</taxon>
        <taxon>Metazoa</taxon>
        <taxon>Spiralia</taxon>
        <taxon>Lophotrochozoa</taxon>
        <taxon>Platyhelminthes</taxon>
        <taxon>Trematoda</taxon>
        <taxon>Digenea</taxon>
        <taxon>Opisthorchiida</taxon>
        <taxon>Opisthorchiata</taxon>
        <taxon>Opisthorchiidae</taxon>
        <taxon>Opisthorchis</taxon>
    </lineage>
</organism>
<dbReference type="Pfam" id="PF02244">
    <property type="entry name" value="Propep_M14"/>
    <property type="match status" value="1"/>
</dbReference>
<comment type="cofactor">
    <cofactor evidence="1">
        <name>Zn(2+)</name>
        <dbReference type="ChEBI" id="CHEBI:29105"/>
    </cofactor>
</comment>
<comment type="similarity">
    <text evidence="2 11">Belongs to the peptidase M14 family.</text>
</comment>
<dbReference type="SMART" id="SM00631">
    <property type="entry name" value="Zn_pept"/>
    <property type="match status" value="1"/>
</dbReference>
<evidence type="ECO:0000256" key="6">
    <source>
        <dbReference type="ARBA" id="ARBA00022729"/>
    </source>
</evidence>
<accession>A0A4S2LEE1</accession>
<keyword evidence="9" id="KW-0482">Metalloprotease</keyword>
<keyword evidence="16" id="KW-1185">Reference proteome</keyword>
<dbReference type="GO" id="GO:0008270">
    <property type="term" value="F:zinc ion binding"/>
    <property type="evidence" value="ECO:0007669"/>
    <property type="project" value="InterPro"/>
</dbReference>
<dbReference type="PANTHER" id="PTHR11705">
    <property type="entry name" value="PROTEASE FAMILY M14 CARBOXYPEPTIDASE A,B"/>
    <property type="match status" value="1"/>
</dbReference>
<keyword evidence="5" id="KW-0479">Metal-binding</keyword>
<evidence type="ECO:0000259" key="14">
    <source>
        <dbReference type="PROSITE" id="PS52035"/>
    </source>
</evidence>
<evidence type="ECO:0000256" key="11">
    <source>
        <dbReference type="PROSITE-ProRule" id="PRU01379"/>
    </source>
</evidence>
<dbReference type="PRINTS" id="PR00765">
    <property type="entry name" value="CRBOXYPTASEA"/>
</dbReference>
<evidence type="ECO:0000256" key="10">
    <source>
        <dbReference type="ARBA" id="ARBA00023157"/>
    </source>
</evidence>
<dbReference type="OrthoDB" id="3626597at2759"/>
<dbReference type="FunFam" id="3.40.630.10:FF:000084">
    <property type="entry name" value="Carboxypeptidase B2"/>
    <property type="match status" value="1"/>
</dbReference>
<dbReference type="GO" id="GO:0006508">
    <property type="term" value="P:proteolysis"/>
    <property type="evidence" value="ECO:0007669"/>
    <property type="project" value="UniProtKB-KW"/>
</dbReference>
<keyword evidence="4" id="KW-0645">Protease</keyword>
<evidence type="ECO:0000313" key="15">
    <source>
        <dbReference type="EMBL" id="TGZ61885.1"/>
    </source>
</evidence>
<dbReference type="PROSITE" id="PS52035">
    <property type="entry name" value="PEPTIDASE_M14"/>
    <property type="match status" value="1"/>
</dbReference>
<protein>
    <recommendedName>
        <fullName evidence="14">Peptidase M14 domain-containing protein</fullName>
    </recommendedName>
</protein>
<feature type="domain" description="Peptidase M14" evidence="14">
    <location>
        <begin position="161"/>
        <end position="451"/>
    </location>
</feature>
<evidence type="ECO:0000256" key="9">
    <source>
        <dbReference type="ARBA" id="ARBA00023049"/>
    </source>
</evidence>
<sequence>MSAKMRYLSASLCTLVLHILCANALYEGYRLVRILPRGKNETKAIQVLEHLESVIENRTVGPTDKIRTRSELRDIHFFVLHELVEPHYDIWSIDRRMERPVCMMVSPEGWNNLSRILDRFNMTFEVLIENLKAEIDRQAREKNRQLRLQMFRTKIKSEHDTYRTVEEIEAAVDRYARKHPFVQIEVLGYTAENRPVRALKISKDVSKPIIWIDAGIHAREWIAPAATLYFVDRLLTRGGQAFLKDFQFFIVPLVNPDGYHYTHQADRLWRKNRSPTAGEHCVGVDLNRNFPLKWGFGDGTSPRACDDIYRGDGPASELESQALINKLTELKDQIVLYLNLHSFGQFILTPYGFARYRYPGNYNNMINLGELVQKEIQKRYNYVYRVGSASDLLYEASGGAEDFVAGVLNVPYAYTIELCDEGRYGFLLPPTYIRTVGRQLWTAVKVFAYNM</sequence>